<name>A0A4Q9MSJ1_9APHY</name>
<dbReference type="EMBL" id="ML143407">
    <property type="protein sequence ID" value="TBU30247.1"/>
    <property type="molecule type" value="Genomic_DNA"/>
</dbReference>
<dbReference type="GO" id="GO:0032991">
    <property type="term" value="C:protein-containing complex"/>
    <property type="evidence" value="ECO:0007669"/>
    <property type="project" value="TreeGrafter"/>
</dbReference>
<keyword evidence="1" id="KW-0808">Transferase</keyword>
<reference evidence="1" key="1">
    <citation type="submission" date="2019-01" db="EMBL/GenBank/DDBJ databases">
        <title>Draft genome sequences of three monokaryotic isolates of the white-rot basidiomycete fungus Dichomitus squalens.</title>
        <authorList>
            <consortium name="DOE Joint Genome Institute"/>
            <person name="Lopez S.C."/>
            <person name="Andreopoulos B."/>
            <person name="Pangilinan J."/>
            <person name="Lipzen A."/>
            <person name="Riley R."/>
            <person name="Ahrendt S."/>
            <person name="Ng V."/>
            <person name="Barry K."/>
            <person name="Daum C."/>
            <person name="Grigoriev I.V."/>
            <person name="Hilden K.S."/>
            <person name="Makela M.R."/>
            <person name="de Vries R.P."/>
        </authorList>
    </citation>
    <scope>NUCLEOTIDE SEQUENCE [LARGE SCALE GENOMIC DNA]</scope>
    <source>
        <strain evidence="1">OM18370.1</strain>
    </source>
</reference>
<dbReference type="GO" id="GO:0032259">
    <property type="term" value="P:methylation"/>
    <property type="evidence" value="ECO:0007669"/>
    <property type="project" value="UniProtKB-KW"/>
</dbReference>
<dbReference type="OMA" id="WHASVDF"/>
<organism evidence="1">
    <name type="scientific">Dichomitus squalens</name>
    <dbReference type="NCBI Taxonomy" id="114155"/>
    <lineage>
        <taxon>Eukaryota</taxon>
        <taxon>Fungi</taxon>
        <taxon>Dikarya</taxon>
        <taxon>Basidiomycota</taxon>
        <taxon>Agaricomycotina</taxon>
        <taxon>Agaricomycetes</taxon>
        <taxon>Polyporales</taxon>
        <taxon>Polyporaceae</taxon>
        <taxon>Dichomitus</taxon>
    </lineage>
</organism>
<dbReference type="PANTHER" id="PTHR14614:SF109">
    <property type="entry name" value="RIBOSOMAL LYSINE N-METHYLTRANSFERASE 5"/>
    <property type="match status" value="1"/>
</dbReference>
<dbReference type="OrthoDB" id="2529286at2759"/>
<accession>A0A4Q9MSJ1</accession>
<protein>
    <submittedName>
        <fullName evidence="1">Putative methyltransferase-domain-containing protein</fullName>
    </submittedName>
</protein>
<dbReference type="InterPro" id="IPR019410">
    <property type="entry name" value="Methyltransf_16"/>
</dbReference>
<dbReference type="Proteomes" id="UP000292957">
    <property type="component" value="Unassembled WGS sequence"/>
</dbReference>
<dbReference type="SUPFAM" id="SSF53335">
    <property type="entry name" value="S-adenosyl-L-methionine-dependent methyltransferases"/>
    <property type="match status" value="1"/>
</dbReference>
<dbReference type="Gene3D" id="3.40.50.150">
    <property type="entry name" value="Vaccinia Virus protein VP39"/>
    <property type="match status" value="1"/>
</dbReference>
<dbReference type="GO" id="GO:0005829">
    <property type="term" value="C:cytosol"/>
    <property type="evidence" value="ECO:0007669"/>
    <property type="project" value="TreeGrafter"/>
</dbReference>
<dbReference type="InterPro" id="IPR029063">
    <property type="entry name" value="SAM-dependent_MTases_sf"/>
</dbReference>
<keyword evidence="1" id="KW-0489">Methyltransferase</keyword>
<evidence type="ECO:0000313" key="1">
    <source>
        <dbReference type="EMBL" id="TBU30247.1"/>
    </source>
</evidence>
<sequence length="352" mass="38866">MQGENPRDAVHEDLYRGAVQVPASATPVMDADEEVFLLYTNLAARQTADGSSSFRGLGHIDSHKDMLTISLKIEGPSRGQSEDEGGIPVVHKSHASRRPRRKVQGRKHDVSETLEVEIFQDKTALRSRKGDTGSVVWHASVDFAEVILQQLRNRSPHGFFTPEGLAQAHVVELGAGTGLLGVLLSPFVHQYTITDIEDLVPLIRKNVTRNLPIPLTSPPEPKHSPPKSPIPNVVTMALDWIQLHNAPASLRPRLVPSDPADILLVVDCIYHPSLLPAMLTTIDYLAVPDKTAVVVVVELRAEDVIREFLQGWLDKSSSQGEWEIWSVGELLEGPYAVWVGWKTALSQSERQQ</sequence>
<dbReference type="AlphaFoldDB" id="A0A4Q9MSJ1"/>
<dbReference type="GO" id="GO:0008757">
    <property type="term" value="F:S-adenosylmethionine-dependent methyltransferase activity"/>
    <property type="evidence" value="ECO:0007669"/>
    <property type="project" value="UniProtKB-ARBA"/>
</dbReference>
<dbReference type="Pfam" id="PF10294">
    <property type="entry name" value="Methyltransf_16"/>
    <property type="match status" value="1"/>
</dbReference>
<dbReference type="PANTHER" id="PTHR14614">
    <property type="entry name" value="HEPATOCELLULAR CARCINOMA-ASSOCIATED ANTIGEN"/>
    <property type="match status" value="1"/>
</dbReference>
<gene>
    <name evidence="1" type="ORF">BD311DRAFT_755051</name>
</gene>
<proteinExistence type="predicted"/>